<evidence type="ECO:0000256" key="1">
    <source>
        <dbReference type="ARBA" id="ARBA00010645"/>
    </source>
</evidence>
<gene>
    <name evidence="3" type="ORF">NCTC13316_00380</name>
</gene>
<organism evidence="3 4">
    <name type="scientific">Legionella busanensis</name>
    <dbReference type="NCBI Taxonomy" id="190655"/>
    <lineage>
        <taxon>Bacteria</taxon>
        <taxon>Pseudomonadati</taxon>
        <taxon>Pseudomonadota</taxon>
        <taxon>Gammaproteobacteria</taxon>
        <taxon>Legionellales</taxon>
        <taxon>Legionellaceae</taxon>
        <taxon>Legionella</taxon>
    </lineage>
</organism>
<dbReference type="OrthoDB" id="9796575at2"/>
<reference evidence="3 4" key="1">
    <citation type="submission" date="2018-06" db="EMBL/GenBank/DDBJ databases">
        <authorList>
            <consortium name="Pathogen Informatics"/>
            <person name="Doyle S."/>
        </authorList>
    </citation>
    <scope>NUCLEOTIDE SEQUENCE [LARGE SCALE GENOMIC DNA]</scope>
    <source>
        <strain evidence="3 4">NCTC13316</strain>
    </source>
</reference>
<dbReference type="PANTHER" id="PTHR37483">
    <property type="entry name" value="UPF0125 PROTEIN RATB"/>
    <property type="match status" value="1"/>
</dbReference>
<dbReference type="PANTHER" id="PTHR37483:SF1">
    <property type="entry name" value="UPF0125 PROTEIN RATB"/>
    <property type="match status" value="1"/>
</dbReference>
<dbReference type="NCBIfam" id="NF002490">
    <property type="entry name" value="PRK01777.1"/>
    <property type="match status" value="1"/>
</dbReference>
<keyword evidence="4" id="KW-1185">Reference proteome</keyword>
<sequence length="89" mass="10194">MVEVEVIYIDYEQVITHLHCTLPEGATVEDALNESGIVTLFPDVQELAIGIFSKRVDRTTALKTGDRIEIYRPLINDPKEKRRLRAKKI</sequence>
<evidence type="ECO:0000313" key="4">
    <source>
        <dbReference type="Proteomes" id="UP000254794"/>
    </source>
</evidence>
<dbReference type="SUPFAM" id="SSF54285">
    <property type="entry name" value="MoaD/ThiS"/>
    <property type="match status" value="1"/>
</dbReference>
<name>A0A378JGR7_9GAMM</name>
<proteinExistence type="inferred from homology"/>
<dbReference type="InterPro" id="IPR016155">
    <property type="entry name" value="Mopterin_synth/thiamin_S_b"/>
</dbReference>
<comment type="similarity">
    <text evidence="1 2">Belongs to the UPF0125 (RnfH) family.</text>
</comment>
<evidence type="ECO:0000313" key="3">
    <source>
        <dbReference type="EMBL" id="STX50304.1"/>
    </source>
</evidence>
<evidence type="ECO:0000256" key="2">
    <source>
        <dbReference type="HAMAP-Rule" id="MF_00460"/>
    </source>
</evidence>
<dbReference type="InterPro" id="IPR037021">
    <property type="entry name" value="RnfH_sf"/>
</dbReference>
<accession>A0A378JGR7</accession>
<dbReference type="EMBL" id="UGOD01000001">
    <property type="protein sequence ID" value="STX50304.1"/>
    <property type="molecule type" value="Genomic_DNA"/>
</dbReference>
<dbReference type="HAMAP" id="MF_00460">
    <property type="entry name" value="UPF0125_RnfH"/>
    <property type="match status" value="1"/>
</dbReference>
<dbReference type="Gene3D" id="3.10.20.280">
    <property type="entry name" value="RnfH-like"/>
    <property type="match status" value="1"/>
</dbReference>
<dbReference type="RefSeq" id="WP_115330004.1">
    <property type="nucleotide sequence ID" value="NZ_CAAAHP010000009.1"/>
</dbReference>
<protein>
    <recommendedName>
        <fullName evidence="2">UPF0125 protein NCTC13316_00380</fullName>
    </recommendedName>
</protein>
<dbReference type="Proteomes" id="UP000254794">
    <property type="component" value="Unassembled WGS sequence"/>
</dbReference>
<dbReference type="Pfam" id="PF03658">
    <property type="entry name" value="Ub-RnfH"/>
    <property type="match status" value="1"/>
</dbReference>
<dbReference type="InterPro" id="IPR005346">
    <property type="entry name" value="RnfH"/>
</dbReference>
<dbReference type="AlphaFoldDB" id="A0A378JGR7"/>